<organism evidence="1 2">
    <name type="scientific">Phytophthora fragariaefolia</name>
    <dbReference type="NCBI Taxonomy" id="1490495"/>
    <lineage>
        <taxon>Eukaryota</taxon>
        <taxon>Sar</taxon>
        <taxon>Stramenopiles</taxon>
        <taxon>Oomycota</taxon>
        <taxon>Peronosporomycetes</taxon>
        <taxon>Peronosporales</taxon>
        <taxon>Peronosporaceae</taxon>
        <taxon>Phytophthora</taxon>
    </lineage>
</organism>
<name>A0A9W6Y576_9STRA</name>
<proteinExistence type="predicted"/>
<dbReference type="EMBL" id="BSXT01003918">
    <property type="protein sequence ID" value="GMF56154.1"/>
    <property type="molecule type" value="Genomic_DNA"/>
</dbReference>
<reference evidence="1" key="1">
    <citation type="submission" date="2023-04" db="EMBL/GenBank/DDBJ databases">
        <title>Phytophthora fragariaefolia NBRC 109709.</title>
        <authorList>
            <person name="Ichikawa N."/>
            <person name="Sato H."/>
            <person name="Tonouchi N."/>
        </authorList>
    </citation>
    <scope>NUCLEOTIDE SEQUENCE</scope>
    <source>
        <strain evidence="1">NBRC 109709</strain>
    </source>
</reference>
<dbReference type="AlphaFoldDB" id="A0A9W6Y576"/>
<evidence type="ECO:0000313" key="2">
    <source>
        <dbReference type="Proteomes" id="UP001165121"/>
    </source>
</evidence>
<dbReference type="Proteomes" id="UP001165121">
    <property type="component" value="Unassembled WGS sequence"/>
</dbReference>
<gene>
    <name evidence="1" type="ORF">Pfra01_002378400</name>
</gene>
<accession>A0A9W6Y576</accession>
<protein>
    <submittedName>
        <fullName evidence="1">Unnamed protein product</fullName>
    </submittedName>
</protein>
<keyword evidence="2" id="KW-1185">Reference proteome</keyword>
<evidence type="ECO:0000313" key="1">
    <source>
        <dbReference type="EMBL" id="GMF56154.1"/>
    </source>
</evidence>
<sequence>MSVLQGSALGSENAGLSVGHAAPWPARCLRDRGSFDNMQSLGQRPPGDVGVSEIPGALYWIVPGVEYVKRRLPATLVAISSNACRGVVEEDIVSLQPLASRVHRNDGVLRWNNGLHGWASPYLPQD</sequence>
<comment type="caution">
    <text evidence="1">The sequence shown here is derived from an EMBL/GenBank/DDBJ whole genome shotgun (WGS) entry which is preliminary data.</text>
</comment>